<dbReference type="PROSITE" id="PS50297">
    <property type="entry name" value="ANK_REP_REGION"/>
    <property type="match status" value="7"/>
</dbReference>
<dbReference type="InterPro" id="IPR056884">
    <property type="entry name" value="NPHP3-like_N"/>
</dbReference>
<keyword evidence="6" id="KW-1185">Reference proteome</keyword>
<dbReference type="Gene3D" id="1.25.40.20">
    <property type="entry name" value="Ankyrin repeat-containing domain"/>
    <property type="match status" value="2"/>
</dbReference>
<accession>G3JE99</accession>
<dbReference type="OrthoDB" id="4868293at2759"/>
<dbReference type="eggNOG" id="KOG0504">
    <property type="taxonomic scope" value="Eukaryota"/>
</dbReference>
<dbReference type="InterPro" id="IPR036770">
    <property type="entry name" value="Ankyrin_rpt-contain_sf"/>
</dbReference>
<evidence type="ECO:0000256" key="2">
    <source>
        <dbReference type="PROSITE-ProRule" id="PRU00023"/>
    </source>
</evidence>
<evidence type="ECO:0000259" key="4">
    <source>
        <dbReference type="Pfam" id="PF24883"/>
    </source>
</evidence>
<feature type="repeat" description="ANK" evidence="2">
    <location>
        <begin position="792"/>
        <end position="824"/>
    </location>
</feature>
<dbReference type="Pfam" id="PF22939">
    <property type="entry name" value="WHD_GPIID"/>
    <property type="match status" value="1"/>
</dbReference>
<feature type="repeat" description="ANK" evidence="2">
    <location>
        <begin position="895"/>
        <end position="927"/>
    </location>
</feature>
<evidence type="ECO:0000313" key="5">
    <source>
        <dbReference type="EMBL" id="EGX92924.1"/>
    </source>
</evidence>
<feature type="domain" description="GPI inositol-deacylase winged helix" evidence="3">
    <location>
        <begin position="466"/>
        <end position="546"/>
    </location>
</feature>
<proteinExistence type="predicted"/>
<sequence>MSFSISVGDLISGIDLCRKLRRSFANAPRQCQQIADQVRNLSIVLQDLEISASDSNLADTDLQELRQIAGGCHDVLLELSELVEKNLSLQEKAPGSKNIAKRAWAKVNWSPEIALSVQGRITANVTLLNAFQARMTRTATASLARYVESQEYQKILQWLSPAQYSREQADLIARRHPNTGQWLLDSPEFQRWLGTPGAIMFCPGIPGAGKTILAASVIDHVQTKANAGHGIGMAYIYFNFRRQQDQKLAHLLASLVKDLAQQDAFAIEAVKALFNVHEMNNTRPSTDELNKLLSVVIHSSSFQRIFIVVDALDECQTGENCRGNFASLLSSLVQGGKANVLATSRPIPEIRTALQHNSTITLEIRASDQDVHAYLDGNLDQLPSCIRLNLDLQDQIKSTIAKAADGMFLLARIYLSQLEDKLTTKTVKKTLSYFEEQGKKCADGETAKLEVLSQAYDQTLERIHMQRPGFRLLAEKALLWIVSARRPLKVMELLQALGIDEDESVFDDDNIPQLEDVVSACAGLVIVDEESNVVRLVHYTTQEYFEQRQDKWLPDAEWRMARACIMYLFTWENREWPSMASRTFFASETPAHRLHEYAAEHWGHHLASAPTSYQLSNVVLDFLQSTRDLNRCSEPLCWGLEILTETKERRGGKHALHFAAHFGLVETIKALLDHDGRLDSANVVDLANRTPIWYAIRSGKVDVVHELVRHGATVLGSASGEYPTPMAVAAYYGRYGLVKYLVENGAEVNEPYREWFFPRVTTALFAAAGRGHALTVKALLTCDADIEFENKAGEASLFRAAASGHFKVVQCLINHGADVNASNRELTTPLMVACESSRVEIVGLLLASGADFEATDMRGKTAMRAAADSGVEAIVLALIDAGAKIEAREMWYNTPLQTPLLIACQAGHAHVARLLLSRGADVEAYRKFIHRYARYRDPQPSDLTPLLAAASEGHAGVVSVLLEYNADKEATNAEWQTPLMLAAAGGHYDVVKLLVESGVDLHGVDQEGLNAATFIWNAYSKNKTDQSSRWKADEATTGAKIMAKQHELLQIFAAAGATLITFEWEEVGSELWDDWTVWDDSGYPVGRCIITESILQVNML</sequence>
<feature type="repeat" description="ANK" evidence="2">
    <location>
        <begin position="974"/>
        <end position="1006"/>
    </location>
</feature>
<feature type="repeat" description="ANK" evidence="2">
    <location>
        <begin position="721"/>
        <end position="753"/>
    </location>
</feature>
<dbReference type="VEuPathDB" id="FungiDB:CCM_04296"/>
<name>G3JE99_CORMM</name>
<protein>
    <submittedName>
        <fullName evidence="5">Ankyrin repeat-containing domain</fullName>
    </submittedName>
</protein>
<organism evidence="5 6">
    <name type="scientific">Cordyceps militaris (strain CM01)</name>
    <name type="common">Caterpillar fungus</name>
    <dbReference type="NCBI Taxonomy" id="983644"/>
    <lineage>
        <taxon>Eukaryota</taxon>
        <taxon>Fungi</taxon>
        <taxon>Dikarya</taxon>
        <taxon>Ascomycota</taxon>
        <taxon>Pezizomycotina</taxon>
        <taxon>Sordariomycetes</taxon>
        <taxon>Hypocreomycetidae</taxon>
        <taxon>Hypocreales</taxon>
        <taxon>Cordycipitaceae</taxon>
        <taxon>Cordyceps</taxon>
    </lineage>
</organism>
<dbReference type="Pfam" id="PF24883">
    <property type="entry name" value="NPHP3_N"/>
    <property type="match status" value="1"/>
</dbReference>
<dbReference type="InterPro" id="IPR027417">
    <property type="entry name" value="P-loop_NTPase"/>
</dbReference>
<dbReference type="Pfam" id="PF12796">
    <property type="entry name" value="Ank_2"/>
    <property type="match status" value="4"/>
</dbReference>
<dbReference type="Proteomes" id="UP000001610">
    <property type="component" value="Unassembled WGS sequence"/>
</dbReference>
<keyword evidence="2" id="KW-0040">ANK repeat</keyword>
<dbReference type="PANTHER" id="PTHR10039">
    <property type="entry name" value="AMELOGENIN"/>
    <property type="match status" value="1"/>
</dbReference>
<dbReference type="OMA" id="FVEWHEL"/>
<dbReference type="AlphaFoldDB" id="G3JE99"/>
<dbReference type="HOGENOM" id="CLU_000288_34_23_1"/>
<evidence type="ECO:0000256" key="1">
    <source>
        <dbReference type="ARBA" id="ARBA00022737"/>
    </source>
</evidence>
<feature type="repeat" description="ANK" evidence="2">
    <location>
        <begin position="651"/>
        <end position="683"/>
    </location>
</feature>
<dbReference type="SMART" id="SM00248">
    <property type="entry name" value="ANK"/>
    <property type="match status" value="10"/>
</dbReference>
<evidence type="ECO:0000313" key="6">
    <source>
        <dbReference type="Proteomes" id="UP000001610"/>
    </source>
</evidence>
<feature type="repeat" description="ANK" evidence="2">
    <location>
        <begin position="825"/>
        <end position="857"/>
    </location>
</feature>
<dbReference type="GeneID" id="18166319"/>
<feature type="domain" description="Nephrocystin 3-like N-terminal" evidence="4">
    <location>
        <begin position="178"/>
        <end position="345"/>
    </location>
</feature>
<dbReference type="InParanoid" id="G3JE99"/>
<dbReference type="InterPro" id="IPR054471">
    <property type="entry name" value="GPIID_WHD"/>
</dbReference>
<feature type="repeat" description="ANK" evidence="2">
    <location>
        <begin position="858"/>
        <end position="890"/>
    </location>
</feature>
<gene>
    <name evidence="5" type="ORF">CCM_04296</name>
</gene>
<dbReference type="PANTHER" id="PTHR10039:SF15">
    <property type="entry name" value="NACHT DOMAIN-CONTAINING PROTEIN"/>
    <property type="match status" value="1"/>
</dbReference>
<dbReference type="RefSeq" id="XP_006669507.1">
    <property type="nucleotide sequence ID" value="XM_006669444.1"/>
</dbReference>
<dbReference type="KEGG" id="cmt:CCM_04296"/>
<dbReference type="PROSITE" id="PS50088">
    <property type="entry name" value="ANK_REPEAT"/>
    <property type="match status" value="9"/>
</dbReference>
<dbReference type="Gene3D" id="3.40.50.300">
    <property type="entry name" value="P-loop containing nucleotide triphosphate hydrolases"/>
    <property type="match status" value="1"/>
</dbReference>
<dbReference type="InterPro" id="IPR002110">
    <property type="entry name" value="Ankyrin_rpt"/>
</dbReference>
<dbReference type="EMBL" id="JH126401">
    <property type="protein sequence ID" value="EGX92924.1"/>
    <property type="molecule type" value="Genomic_DNA"/>
</dbReference>
<keyword evidence="1" id="KW-0677">Repeat</keyword>
<feature type="repeat" description="ANK" evidence="2">
    <location>
        <begin position="687"/>
        <end position="714"/>
    </location>
</feature>
<dbReference type="SUPFAM" id="SSF52540">
    <property type="entry name" value="P-loop containing nucleoside triphosphate hydrolases"/>
    <property type="match status" value="1"/>
</dbReference>
<evidence type="ECO:0000259" key="3">
    <source>
        <dbReference type="Pfam" id="PF22939"/>
    </source>
</evidence>
<reference evidence="5 6" key="1">
    <citation type="journal article" date="2011" name="Genome Biol.">
        <title>Genome sequence of the insect pathogenic fungus Cordyceps militaris, a valued traditional Chinese medicine.</title>
        <authorList>
            <person name="Zheng P."/>
            <person name="Xia Y."/>
            <person name="Xiao G."/>
            <person name="Xiong C."/>
            <person name="Hu X."/>
            <person name="Zhang S."/>
            <person name="Zheng H."/>
            <person name="Huang Y."/>
            <person name="Zhou Y."/>
            <person name="Wang S."/>
            <person name="Zhao G.P."/>
            <person name="Liu X."/>
            <person name="St Leger R.J."/>
            <person name="Wang C."/>
        </authorList>
    </citation>
    <scope>NUCLEOTIDE SEQUENCE [LARGE SCALE GENOMIC DNA]</scope>
    <source>
        <strain evidence="5 6">CM01</strain>
    </source>
</reference>
<feature type="repeat" description="ANK" evidence="2">
    <location>
        <begin position="941"/>
        <end position="973"/>
    </location>
</feature>
<dbReference type="SUPFAM" id="SSF48403">
    <property type="entry name" value="Ankyrin repeat"/>
    <property type="match status" value="1"/>
</dbReference>
<dbReference type="PRINTS" id="PR01415">
    <property type="entry name" value="ANKYRIN"/>
</dbReference>